<dbReference type="GO" id="GO:0004190">
    <property type="term" value="F:aspartic-type endopeptidase activity"/>
    <property type="evidence" value="ECO:0007669"/>
    <property type="project" value="InterPro"/>
</dbReference>
<evidence type="ECO:0000259" key="7">
    <source>
        <dbReference type="PROSITE" id="PS51767"/>
    </source>
</evidence>
<feature type="active site" evidence="5">
    <location>
        <position position="291"/>
    </location>
</feature>
<sequence length="467" mass="48181">MRMPSAATALAALVMLSAVVECIACADKVVRLDLRPVPGVRSLQASSPFNEQRVDGTFSSHSAELYLGVPPQKATVVIDTGSAVTAVVCATCTDCGVHNRPPYDPTKSTTAKPLACSDSRCLSCSSQQCTRGQTYADSSSFEAFLVSELAMLGNFNGSHSSSYVQANGVSFVVGCQTSVTGGFKTHPEAGIMGMQQDSSTILAAMVREGRVSRNAFSLCLAPLGAGTIVLGGVSDHLNVGAMKHTPLVRPAANKYYSVDVIDLLVGNESLGLDRTAFIGFGGQTGRSFVFDSGSTISQLPPGVHDKLLQVLQAATGNPSFGVGGTAVVPADVMAKLPTLRFVLEAVAEEGGFVHLVVPPAQYILTSPRSSIQTVGFRKGGGGIGGVLGANVMLNHNVVFDLDKQRVGIAPATCSNTRETVTDIVRQPSTPATTHTTVAPLSVATSSSSVASPAHVVLGVAVALLSST</sequence>
<accession>A0A024UFW5</accession>
<keyword evidence="3 6" id="KW-0732">Signal</keyword>
<dbReference type="PANTHER" id="PTHR13683">
    <property type="entry name" value="ASPARTYL PROTEASES"/>
    <property type="match status" value="1"/>
</dbReference>
<organism evidence="8">
    <name type="scientific">Aphanomyces invadans</name>
    <dbReference type="NCBI Taxonomy" id="157072"/>
    <lineage>
        <taxon>Eukaryota</taxon>
        <taxon>Sar</taxon>
        <taxon>Stramenopiles</taxon>
        <taxon>Oomycota</taxon>
        <taxon>Saprolegniomycetes</taxon>
        <taxon>Saprolegniales</taxon>
        <taxon>Verrucalvaceae</taxon>
        <taxon>Aphanomyces</taxon>
    </lineage>
</organism>
<gene>
    <name evidence="8" type="ORF">H310_04245</name>
</gene>
<dbReference type="InterPro" id="IPR021109">
    <property type="entry name" value="Peptidase_aspartic_dom_sf"/>
</dbReference>
<dbReference type="VEuPathDB" id="FungiDB:H310_04245"/>
<dbReference type="STRING" id="157072.A0A024UFW5"/>
<keyword evidence="2" id="KW-0645">Protease</keyword>
<dbReference type="eggNOG" id="KOG1339">
    <property type="taxonomic scope" value="Eukaryota"/>
</dbReference>
<evidence type="ECO:0000256" key="4">
    <source>
        <dbReference type="ARBA" id="ARBA00022801"/>
    </source>
</evidence>
<protein>
    <recommendedName>
        <fullName evidence="7">Peptidase A1 domain-containing protein</fullName>
    </recommendedName>
</protein>
<dbReference type="GeneID" id="20081295"/>
<evidence type="ECO:0000256" key="3">
    <source>
        <dbReference type="ARBA" id="ARBA00022729"/>
    </source>
</evidence>
<keyword evidence="4" id="KW-0378">Hydrolase</keyword>
<dbReference type="InterPro" id="IPR034164">
    <property type="entry name" value="Pepsin-like_dom"/>
</dbReference>
<dbReference type="PANTHER" id="PTHR13683:SF375">
    <property type="entry name" value="PEPTIDASE A1 DOMAIN-CONTAINING PROTEIN"/>
    <property type="match status" value="1"/>
</dbReference>
<dbReference type="InterPro" id="IPR033121">
    <property type="entry name" value="PEPTIDASE_A1"/>
</dbReference>
<dbReference type="RefSeq" id="XP_008866730.1">
    <property type="nucleotide sequence ID" value="XM_008868508.1"/>
</dbReference>
<evidence type="ECO:0000256" key="5">
    <source>
        <dbReference type="PIRSR" id="PIRSR601461-1"/>
    </source>
</evidence>
<dbReference type="AlphaFoldDB" id="A0A024UFW5"/>
<evidence type="ECO:0000313" key="8">
    <source>
        <dbReference type="EMBL" id="ETW05291.1"/>
    </source>
</evidence>
<dbReference type="InterPro" id="IPR001461">
    <property type="entry name" value="Aspartic_peptidase_A1"/>
</dbReference>
<dbReference type="Pfam" id="PF00026">
    <property type="entry name" value="Asp"/>
    <property type="match status" value="1"/>
</dbReference>
<reference evidence="8" key="1">
    <citation type="submission" date="2013-12" db="EMBL/GenBank/DDBJ databases">
        <title>The Genome Sequence of Aphanomyces invadans NJM9701.</title>
        <authorList>
            <consortium name="The Broad Institute Genomics Platform"/>
            <person name="Russ C."/>
            <person name="Tyler B."/>
            <person name="van West P."/>
            <person name="Dieguez-Uribeondo J."/>
            <person name="Young S.K."/>
            <person name="Zeng Q."/>
            <person name="Gargeya S."/>
            <person name="Fitzgerald M."/>
            <person name="Abouelleil A."/>
            <person name="Alvarado L."/>
            <person name="Chapman S.B."/>
            <person name="Gainer-Dewar J."/>
            <person name="Goldberg J."/>
            <person name="Griggs A."/>
            <person name="Gujja S."/>
            <person name="Hansen M."/>
            <person name="Howarth C."/>
            <person name="Imamovic A."/>
            <person name="Ireland A."/>
            <person name="Larimer J."/>
            <person name="McCowan C."/>
            <person name="Murphy C."/>
            <person name="Pearson M."/>
            <person name="Poon T.W."/>
            <person name="Priest M."/>
            <person name="Roberts A."/>
            <person name="Saif S."/>
            <person name="Shea T."/>
            <person name="Sykes S."/>
            <person name="Wortman J."/>
            <person name="Nusbaum C."/>
            <person name="Birren B."/>
        </authorList>
    </citation>
    <scope>NUCLEOTIDE SEQUENCE [LARGE SCALE GENOMIC DNA]</scope>
    <source>
        <strain evidence="8">NJM9701</strain>
    </source>
</reference>
<dbReference type="EMBL" id="KI913957">
    <property type="protein sequence ID" value="ETW05291.1"/>
    <property type="molecule type" value="Genomic_DNA"/>
</dbReference>
<dbReference type="Gene3D" id="2.40.70.10">
    <property type="entry name" value="Acid Proteases"/>
    <property type="match status" value="2"/>
</dbReference>
<feature type="chain" id="PRO_5001538128" description="Peptidase A1 domain-containing protein" evidence="6">
    <location>
        <begin position="23"/>
        <end position="467"/>
    </location>
</feature>
<dbReference type="GO" id="GO:0006508">
    <property type="term" value="P:proteolysis"/>
    <property type="evidence" value="ECO:0007669"/>
    <property type="project" value="UniProtKB-KW"/>
</dbReference>
<dbReference type="PRINTS" id="PR00792">
    <property type="entry name" value="PEPSIN"/>
</dbReference>
<evidence type="ECO:0000256" key="2">
    <source>
        <dbReference type="ARBA" id="ARBA00022670"/>
    </source>
</evidence>
<feature type="active site" evidence="5">
    <location>
        <position position="79"/>
    </location>
</feature>
<evidence type="ECO:0000256" key="6">
    <source>
        <dbReference type="SAM" id="SignalP"/>
    </source>
</evidence>
<name>A0A024UFW5_9STRA</name>
<comment type="similarity">
    <text evidence="1">Belongs to the peptidase A1 family.</text>
</comment>
<dbReference type="SUPFAM" id="SSF50630">
    <property type="entry name" value="Acid proteases"/>
    <property type="match status" value="1"/>
</dbReference>
<feature type="domain" description="Peptidase A1" evidence="7">
    <location>
        <begin position="61"/>
        <end position="409"/>
    </location>
</feature>
<evidence type="ECO:0000256" key="1">
    <source>
        <dbReference type="ARBA" id="ARBA00007447"/>
    </source>
</evidence>
<feature type="signal peptide" evidence="6">
    <location>
        <begin position="1"/>
        <end position="22"/>
    </location>
</feature>
<dbReference type="OrthoDB" id="2747330at2759"/>
<proteinExistence type="inferred from homology"/>
<dbReference type="PROSITE" id="PS51767">
    <property type="entry name" value="PEPTIDASE_A1"/>
    <property type="match status" value="1"/>
</dbReference>
<dbReference type="CDD" id="cd05471">
    <property type="entry name" value="pepsin_like"/>
    <property type="match status" value="1"/>
</dbReference>